<keyword evidence="2" id="KW-1185">Reference proteome</keyword>
<evidence type="ECO:0000313" key="2">
    <source>
        <dbReference type="Proteomes" id="UP000789901"/>
    </source>
</evidence>
<reference evidence="1 2" key="1">
    <citation type="submission" date="2021-06" db="EMBL/GenBank/DDBJ databases">
        <authorList>
            <person name="Kallberg Y."/>
            <person name="Tangrot J."/>
            <person name="Rosling A."/>
        </authorList>
    </citation>
    <scope>NUCLEOTIDE SEQUENCE [LARGE SCALE GENOMIC DNA]</scope>
    <source>
        <strain evidence="1 2">120-4 pot B 10/14</strain>
    </source>
</reference>
<name>A0ABN7UN15_GIGMA</name>
<sequence>MGEGVTSYARIESIFGAVSFEGVDGGSPQLNIYANFRRKPSYKKLSIEYQKKRIDKWFIHTIIKATDLVIGLCRVRGDFMDELRLRILLEALLERFIPIISLRGVGGS</sequence>
<protein>
    <submittedName>
        <fullName evidence="1">19355_t:CDS:1</fullName>
    </submittedName>
</protein>
<comment type="caution">
    <text evidence="1">The sequence shown here is derived from an EMBL/GenBank/DDBJ whole genome shotgun (WGS) entry which is preliminary data.</text>
</comment>
<gene>
    <name evidence="1" type="ORF">GMARGA_LOCUS8636</name>
</gene>
<accession>A0ABN7UN15</accession>
<dbReference type="Proteomes" id="UP000789901">
    <property type="component" value="Unassembled WGS sequence"/>
</dbReference>
<evidence type="ECO:0000313" key="1">
    <source>
        <dbReference type="EMBL" id="CAG8636922.1"/>
    </source>
</evidence>
<dbReference type="EMBL" id="CAJVQB010004483">
    <property type="protein sequence ID" value="CAG8636922.1"/>
    <property type="molecule type" value="Genomic_DNA"/>
</dbReference>
<proteinExistence type="predicted"/>
<organism evidence="1 2">
    <name type="scientific">Gigaspora margarita</name>
    <dbReference type="NCBI Taxonomy" id="4874"/>
    <lineage>
        <taxon>Eukaryota</taxon>
        <taxon>Fungi</taxon>
        <taxon>Fungi incertae sedis</taxon>
        <taxon>Mucoromycota</taxon>
        <taxon>Glomeromycotina</taxon>
        <taxon>Glomeromycetes</taxon>
        <taxon>Diversisporales</taxon>
        <taxon>Gigasporaceae</taxon>
        <taxon>Gigaspora</taxon>
    </lineage>
</organism>